<dbReference type="SUPFAM" id="SSF54106">
    <property type="entry name" value="LysM domain"/>
    <property type="match status" value="1"/>
</dbReference>
<evidence type="ECO:0000313" key="5">
    <source>
        <dbReference type="EMBL" id="KAF2830247.1"/>
    </source>
</evidence>
<feature type="domain" description="LysM" evidence="4">
    <location>
        <begin position="29"/>
        <end position="76"/>
    </location>
</feature>
<dbReference type="GO" id="GO:0008061">
    <property type="term" value="F:chitin binding"/>
    <property type="evidence" value="ECO:0007669"/>
    <property type="project" value="UniProtKB-KW"/>
</dbReference>
<evidence type="ECO:0000259" key="4">
    <source>
        <dbReference type="PROSITE" id="PS51782"/>
    </source>
</evidence>
<dbReference type="PROSITE" id="PS51782">
    <property type="entry name" value="LYSM"/>
    <property type="match status" value="1"/>
</dbReference>
<dbReference type="InterPro" id="IPR018392">
    <property type="entry name" value="LysM"/>
</dbReference>
<dbReference type="EMBL" id="MU006220">
    <property type="protein sequence ID" value="KAF2830247.1"/>
    <property type="molecule type" value="Genomic_DNA"/>
</dbReference>
<dbReference type="Gene3D" id="3.10.350.10">
    <property type="entry name" value="LysM domain"/>
    <property type="match status" value="1"/>
</dbReference>
<keyword evidence="3" id="KW-0732">Signal</keyword>
<dbReference type="PANTHER" id="PTHR34997">
    <property type="entry name" value="AM15"/>
    <property type="match status" value="1"/>
</dbReference>
<name>A0A6A7AC47_9PLEO</name>
<evidence type="ECO:0000256" key="2">
    <source>
        <dbReference type="ARBA" id="ARBA00023026"/>
    </source>
</evidence>
<sequence>MVSFSILAAAIASLSSTAFAAAIPSNCTATYRVESGDTCVSIVEKFHNFTAPDLYRWNPSIGTSCFGLIAGQPVCTNVAGYVYRGPILAGAIFTPEQLPVPRQPDIVAGCTKFEYLDNEGKPGLAHILLQNGITMRQWNEWNWPARNPDEESAIWRGHFSCIAV</sequence>
<feature type="signal peptide" evidence="3">
    <location>
        <begin position="1"/>
        <end position="20"/>
    </location>
</feature>
<dbReference type="Proteomes" id="UP000799424">
    <property type="component" value="Unassembled WGS sequence"/>
</dbReference>
<dbReference type="PANTHER" id="PTHR34997:SF1">
    <property type="entry name" value="PEPTIDOGLYCAN-BINDING LYSIN DOMAIN"/>
    <property type="match status" value="1"/>
</dbReference>
<dbReference type="InterPro" id="IPR052210">
    <property type="entry name" value="LysM1-like"/>
</dbReference>
<proteinExistence type="predicted"/>
<protein>
    <recommendedName>
        <fullName evidence="4">LysM domain-containing protein</fullName>
    </recommendedName>
</protein>
<evidence type="ECO:0000313" key="6">
    <source>
        <dbReference type="Proteomes" id="UP000799424"/>
    </source>
</evidence>
<evidence type="ECO:0000256" key="3">
    <source>
        <dbReference type="SAM" id="SignalP"/>
    </source>
</evidence>
<evidence type="ECO:0000256" key="1">
    <source>
        <dbReference type="ARBA" id="ARBA00022669"/>
    </source>
</evidence>
<keyword evidence="1" id="KW-0147">Chitin-binding</keyword>
<dbReference type="OrthoDB" id="2281372at2759"/>
<feature type="chain" id="PRO_5025546934" description="LysM domain-containing protein" evidence="3">
    <location>
        <begin position="21"/>
        <end position="164"/>
    </location>
</feature>
<dbReference type="Pfam" id="PF01476">
    <property type="entry name" value="LysM"/>
    <property type="match status" value="1"/>
</dbReference>
<keyword evidence="6" id="KW-1185">Reference proteome</keyword>
<accession>A0A6A7AC47</accession>
<dbReference type="AlphaFoldDB" id="A0A6A7AC47"/>
<organism evidence="5 6">
    <name type="scientific">Ophiobolus disseminans</name>
    <dbReference type="NCBI Taxonomy" id="1469910"/>
    <lineage>
        <taxon>Eukaryota</taxon>
        <taxon>Fungi</taxon>
        <taxon>Dikarya</taxon>
        <taxon>Ascomycota</taxon>
        <taxon>Pezizomycotina</taxon>
        <taxon>Dothideomycetes</taxon>
        <taxon>Pleosporomycetidae</taxon>
        <taxon>Pleosporales</taxon>
        <taxon>Pleosporineae</taxon>
        <taxon>Phaeosphaeriaceae</taxon>
        <taxon>Ophiobolus</taxon>
    </lineage>
</organism>
<reference evidence="5" key="1">
    <citation type="journal article" date="2020" name="Stud. Mycol.">
        <title>101 Dothideomycetes genomes: a test case for predicting lifestyles and emergence of pathogens.</title>
        <authorList>
            <person name="Haridas S."/>
            <person name="Albert R."/>
            <person name="Binder M."/>
            <person name="Bloem J."/>
            <person name="Labutti K."/>
            <person name="Salamov A."/>
            <person name="Andreopoulos B."/>
            <person name="Baker S."/>
            <person name="Barry K."/>
            <person name="Bills G."/>
            <person name="Bluhm B."/>
            <person name="Cannon C."/>
            <person name="Castanera R."/>
            <person name="Culley D."/>
            <person name="Daum C."/>
            <person name="Ezra D."/>
            <person name="Gonzalez J."/>
            <person name="Henrissat B."/>
            <person name="Kuo A."/>
            <person name="Liang C."/>
            <person name="Lipzen A."/>
            <person name="Lutzoni F."/>
            <person name="Magnuson J."/>
            <person name="Mondo S."/>
            <person name="Nolan M."/>
            <person name="Ohm R."/>
            <person name="Pangilinan J."/>
            <person name="Park H.-J."/>
            <person name="Ramirez L."/>
            <person name="Alfaro M."/>
            <person name="Sun H."/>
            <person name="Tritt A."/>
            <person name="Yoshinaga Y."/>
            <person name="Zwiers L.-H."/>
            <person name="Turgeon B."/>
            <person name="Goodwin S."/>
            <person name="Spatafora J."/>
            <person name="Crous P."/>
            <person name="Grigoriev I."/>
        </authorList>
    </citation>
    <scope>NUCLEOTIDE SEQUENCE</scope>
    <source>
        <strain evidence="5">CBS 113818</strain>
    </source>
</reference>
<gene>
    <name evidence="5" type="ORF">CC86DRAFT_464656</name>
</gene>
<dbReference type="InterPro" id="IPR036779">
    <property type="entry name" value="LysM_dom_sf"/>
</dbReference>
<dbReference type="CDD" id="cd00118">
    <property type="entry name" value="LysM"/>
    <property type="match status" value="1"/>
</dbReference>
<keyword evidence="2" id="KW-0843">Virulence</keyword>